<sequence length="49" mass="4909">MPAVGVVLAAASETALNEREKEHARKEAGDAAAALALSNHAVPPPAHAP</sequence>
<dbReference type="EMBL" id="CP108482">
    <property type="protein sequence ID" value="WUS60575.1"/>
    <property type="molecule type" value="Genomic_DNA"/>
</dbReference>
<accession>A0ABZ1WI06</accession>
<keyword evidence="2" id="KW-1185">Reference proteome</keyword>
<protein>
    <submittedName>
        <fullName evidence="1">Uncharacterized protein</fullName>
    </submittedName>
</protein>
<reference evidence="1 2" key="1">
    <citation type="submission" date="2022-10" db="EMBL/GenBank/DDBJ databases">
        <title>The complete genomes of actinobacterial strains from the NBC collection.</title>
        <authorList>
            <person name="Joergensen T.S."/>
            <person name="Alvarez Arevalo M."/>
            <person name="Sterndorff E.B."/>
            <person name="Faurdal D."/>
            <person name="Vuksanovic O."/>
            <person name="Mourched A.-S."/>
            <person name="Charusanti P."/>
            <person name="Shaw S."/>
            <person name="Blin K."/>
            <person name="Weber T."/>
        </authorList>
    </citation>
    <scope>NUCLEOTIDE SEQUENCE [LARGE SCALE GENOMIC DNA]</scope>
    <source>
        <strain evidence="1 2">NBC_01247</strain>
    </source>
</reference>
<dbReference type="RefSeq" id="WP_329493319.1">
    <property type="nucleotide sequence ID" value="NZ_CP108460.1"/>
</dbReference>
<evidence type="ECO:0000313" key="1">
    <source>
        <dbReference type="EMBL" id="WUS60575.1"/>
    </source>
</evidence>
<gene>
    <name evidence="1" type="ORF">OG469_36870</name>
</gene>
<evidence type="ECO:0000313" key="2">
    <source>
        <dbReference type="Proteomes" id="UP001432014"/>
    </source>
</evidence>
<proteinExistence type="predicted"/>
<dbReference type="Proteomes" id="UP001432014">
    <property type="component" value="Chromosome"/>
</dbReference>
<name>A0ABZ1WI06_9ACTN</name>
<organism evidence="1 2">
    <name type="scientific">Kitasatospora herbaricolor</name>
    <dbReference type="NCBI Taxonomy" id="68217"/>
    <lineage>
        <taxon>Bacteria</taxon>
        <taxon>Bacillati</taxon>
        <taxon>Actinomycetota</taxon>
        <taxon>Actinomycetes</taxon>
        <taxon>Kitasatosporales</taxon>
        <taxon>Streptomycetaceae</taxon>
        <taxon>Kitasatospora</taxon>
    </lineage>
</organism>